<protein>
    <submittedName>
        <fullName evidence="1">Uncharacterized protein</fullName>
    </submittedName>
</protein>
<evidence type="ECO:0000313" key="1">
    <source>
        <dbReference type="EMBL" id="KAJ9058160.1"/>
    </source>
</evidence>
<evidence type="ECO:0000313" key="2">
    <source>
        <dbReference type="Proteomes" id="UP001165960"/>
    </source>
</evidence>
<proteinExistence type="predicted"/>
<dbReference type="Proteomes" id="UP001165960">
    <property type="component" value="Unassembled WGS sequence"/>
</dbReference>
<reference evidence="1" key="1">
    <citation type="submission" date="2022-04" db="EMBL/GenBank/DDBJ databases">
        <title>Genome of the entomopathogenic fungus Entomophthora muscae.</title>
        <authorList>
            <person name="Elya C."/>
            <person name="Lovett B.R."/>
            <person name="Lee E."/>
            <person name="Macias A.M."/>
            <person name="Hajek A.E."/>
            <person name="De Bivort B.L."/>
            <person name="Kasson M.T."/>
            <person name="De Fine Licht H.H."/>
            <person name="Stajich J.E."/>
        </authorList>
    </citation>
    <scope>NUCLEOTIDE SEQUENCE</scope>
    <source>
        <strain evidence="1">Berkeley</strain>
    </source>
</reference>
<sequence length="112" mass="12397">MGLFSTMPLVTSLKGTQRYLRAASSVYRHVALDSNNLFNKPIAIRCQTATVSTKRLIDRYRRSKVVSDAIPDLSEAQRIRQAPGVNSTATIPSVINTIDTSEDPRFTKNGKT</sequence>
<keyword evidence="2" id="KW-1185">Reference proteome</keyword>
<accession>A0ACC2S751</accession>
<organism evidence="1 2">
    <name type="scientific">Entomophthora muscae</name>
    <dbReference type="NCBI Taxonomy" id="34485"/>
    <lineage>
        <taxon>Eukaryota</taxon>
        <taxon>Fungi</taxon>
        <taxon>Fungi incertae sedis</taxon>
        <taxon>Zoopagomycota</taxon>
        <taxon>Entomophthoromycotina</taxon>
        <taxon>Entomophthoromycetes</taxon>
        <taxon>Entomophthorales</taxon>
        <taxon>Entomophthoraceae</taxon>
        <taxon>Entomophthora</taxon>
    </lineage>
</organism>
<gene>
    <name evidence="1" type="ORF">DSO57_1015196</name>
</gene>
<dbReference type="EMBL" id="QTSX02005739">
    <property type="protein sequence ID" value="KAJ9058160.1"/>
    <property type="molecule type" value="Genomic_DNA"/>
</dbReference>
<comment type="caution">
    <text evidence="1">The sequence shown here is derived from an EMBL/GenBank/DDBJ whole genome shotgun (WGS) entry which is preliminary data.</text>
</comment>
<name>A0ACC2S751_9FUNG</name>